<organism evidence="2 3">
    <name type="scientific">Rubripirellula reticaptiva</name>
    <dbReference type="NCBI Taxonomy" id="2528013"/>
    <lineage>
        <taxon>Bacteria</taxon>
        <taxon>Pseudomonadati</taxon>
        <taxon>Planctomycetota</taxon>
        <taxon>Planctomycetia</taxon>
        <taxon>Pirellulales</taxon>
        <taxon>Pirellulaceae</taxon>
        <taxon>Rubripirellula</taxon>
    </lineage>
</organism>
<evidence type="ECO:0008006" key="4">
    <source>
        <dbReference type="Google" id="ProtNLM"/>
    </source>
</evidence>
<evidence type="ECO:0000256" key="1">
    <source>
        <dbReference type="SAM" id="SignalP"/>
    </source>
</evidence>
<dbReference type="EMBL" id="SJPX01000001">
    <property type="protein sequence ID" value="TWU58138.1"/>
    <property type="molecule type" value="Genomic_DNA"/>
</dbReference>
<dbReference type="Proteomes" id="UP000317977">
    <property type="component" value="Unassembled WGS sequence"/>
</dbReference>
<dbReference type="AlphaFoldDB" id="A0A5C6F9S1"/>
<dbReference type="RefSeq" id="WP_146532919.1">
    <property type="nucleotide sequence ID" value="NZ_SJPX01000001.1"/>
</dbReference>
<feature type="chain" id="PRO_5022854102" description="YHS domain protein" evidence="1">
    <location>
        <begin position="22"/>
        <end position="149"/>
    </location>
</feature>
<comment type="caution">
    <text evidence="2">The sequence shown here is derived from an EMBL/GenBank/DDBJ whole genome shotgun (WGS) entry which is preliminary data.</text>
</comment>
<evidence type="ECO:0000313" key="2">
    <source>
        <dbReference type="EMBL" id="TWU58138.1"/>
    </source>
</evidence>
<proteinExistence type="predicted"/>
<feature type="signal peptide" evidence="1">
    <location>
        <begin position="1"/>
        <end position="21"/>
    </location>
</feature>
<sequence precursor="true">MIKKILSCFAVLLVAGATVVAGDVDLEGVKCVVAPKAATEGKSADYKDGKVYFCCDGCAGKFAADTKKFSTKANFQLVATKQYEQKGCPMSGRDVNPETTSMVSGTKVAFCCEGCKGSVDKAEGDEAKMKLVFADKAFAKAFKKTKKAE</sequence>
<dbReference type="OrthoDB" id="9815497at2"/>
<keyword evidence="3" id="KW-1185">Reference proteome</keyword>
<evidence type="ECO:0000313" key="3">
    <source>
        <dbReference type="Proteomes" id="UP000317977"/>
    </source>
</evidence>
<gene>
    <name evidence="2" type="ORF">Poly59_10470</name>
</gene>
<accession>A0A5C6F9S1</accession>
<protein>
    <recommendedName>
        <fullName evidence="4">YHS domain protein</fullName>
    </recommendedName>
</protein>
<reference evidence="2 3" key="1">
    <citation type="submission" date="2019-02" db="EMBL/GenBank/DDBJ databases">
        <title>Deep-cultivation of Planctomycetes and their phenomic and genomic characterization uncovers novel biology.</title>
        <authorList>
            <person name="Wiegand S."/>
            <person name="Jogler M."/>
            <person name="Boedeker C."/>
            <person name="Pinto D."/>
            <person name="Vollmers J."/>
            <person name="Rivas-Marin E."/>
            <person name="Kohn T."/>
            <person name="Peeters S.H."/>
            <person name="Heuer A."/>
            <person name="Rast P."/>
            <person name="Oberbeckmann S."/>
            <person name="Bunk B."/>
            <person name="Jeske O."/>
            <person name="Meyerdierks A."/>
            <person name="Storesund J.E."/>
            <person name="Kallscheuer N."/>
            <person name="Luecker S."/>
            <person name="Lage O.M."/>
            <person name="Pohl T."/>
            <person name="Merkel B.J."/>
            <person name="Hornburger P."/>
            <person name="Mueller R.-W."/>
            <person name="Bruemmer F."/>
            <person name="Labrenz M."/>
            <person name="Spormann A.M."/>
            <person name="Op Den Camp H."/>
            <person name="Overmann J."/>
            <person name="Amann R."/>
            <person name="Jetten M.S.M."/>
            <person name="Mascher T."/>
            <person name="Medema M.H."/>
            <person name="Devos D.P."/>
            <person name="Kaster A.-K."/>
            <person name="Ovreas L."/>
            <person name="Rohde M."/>
            <person name="Galperin M.Y."/>
            <person name="Jogler C."/>
        </authorList>
    </citation>
    <scope>NUCLEOTIDE SEQUENCE [LARGE SCALE GENOMIC DNA]</scope>
    <source>
        <strain evidence="2 3">Poly59</strain>
    </source>
</reference>
<name>A0A5C6F9S1_9BACT</name>
<keyword evidence="1" id="KW-0732">Signal</keyword>